<comment type="subcellular location">
    <subcellularLocation>
        <location evidence="1">Cell projection</location>
        <location evidence="1">Cilium</location>
    </subcellularLocation>
</comment>
<evidence type="ECO:0000256" key="3">
    <source>
        <dbReference type="ARBA" id="ARBA00022794"/>
    </source>
</evidence>
<evidence type="ECO:0000256" key="7">
    <source>
        <dbReference type="SAM" id="Coils"/>
    </source>
</evidence>
<dbReference type="OrthoDB" id="438545at2759"/>
<proteinExistence type="inferred from homology"/>
<evidence type="ECO:0000256" key="1">
    <source>
        <dbReference type="ARBA" id="ARBA00004138"/>
    </source>
</evidence>
<dbReference type="AlphaFoldDB" id="A0A5J4UHH8"/>
<keyword evidence="3" id="KW-0970">Cilium biogenesis/degradation</keyword>
<dbReference type="GO" id="GO:0005929">
    <property type="term" value="C:cilium"/>
    <property type="evidence" value="ECO:0007669"/>
    <property type="project" value="UniProtKB-SubCell"/>
</dbReference>
<protein>
    <submittedName>
        <fullName evidence="8">Putative clusterin-associated protein 1</fullName>
    </submittedName>
</protein>
<dbReference type="PANTHER" id="PTHR21547:SF0">
    <property type="entry name" value="CLUSTERIN-ASSOCIATED PROTEIN 1"/>
    <property type="match status" value="1"/>
</dbReference>
<dbReference type="EMBL" id="SNRW01016800">
    <property type="protein sequence ID" value="KAA6368995.1"/>
    <property type="molecule type" value="Genomic_DNA"/>
</dbReference>
<reference evidence="8 9" key="1">
    <citation type="submission" date="2019-03" db="EMBL/GenBank/DDBJ databases">
        <title>Single cell metagenomics reveals metabolic interactions within the superorganism composed of flagellate Streblomastix strix and complex community of Bacteroidetes bacteria on its surface.</title>
        <authorList>
            <person name="Treitli S.C."/>
            <person name="Kolisko M."/>
            <person name="Husnik F."/>
            <person name="Keeling P."/>
            <person name="Hampl V."/>
        </authorList>
    </citation>
    <scope>NUCLEOTIDE SEQUENCE [LARGE SCALE GENOMIC DNA]</scope>
    <source>
        <strain evidence="8">ST1C</strain>
    </source>
</reference>
<evidence type="ECO:0000256" key="4">
    <source>
        <dbReference type="ARBA" id="ARBA00023054"/>
    </source>
</evidence>
<feature type="non-terminal residue" evidence="8">
    <location>
        <position position="207"/>
    </location>
</feature>
<organism evidence="8 9">
    <name type="scientific">Streblomastix strix</name>
    <dbReference type="NCBI Taxonomy" id="222440"/>
    <lineage>
        <taxon>Eukaryota</taxon>
        <taxon>Metamonada</taxon>
        <taxon>Preaxostyla</taxon>
        <taxon>Oxymonadida</taxon>
        <taxon>Streblomastigidae</taxon>
        <taxon>Streblomastix</taxon>
    </lineage>
</organism>
<evidence type="ECO:0000256" key="2">
    <source>
        <dbReference type="ARBA" id="ARBA00008340"/>
    </source>
</evidence>
<keyword evidence="6" id="KW-0966">Cell projection</keyword>
<dbReference type="GO" id="GO:0030992">
    <property type="term" value="C:intraciliary transport particle B"/>
    <property type="evidence" value="ECO:0007669"/>
    <property type="project" value="TreeGrafter"/>
</dbReference>
<comment type="caution">
    <text evidence="8">The sequence shown here is derived from an EMBL/GenBank/DDBJ whole genome shotgun (WGS) entry which is preliminary data.</text>
</comment>
<dbReference type="GO" id="GO:0060271">
    <property type="term" value="P:cilium assembly"/>
    <property type="evidence" value="ECO:0007669"/>
    <property type="project" value="TreeGrafter"/>
</dbReference>
<evidence type="ECO:0000256" key="5">
    <source>
        <dbReference type="ARBA" id="ARBA00023069"/>
    </source>
</evidence>
<keyword evidence="4 7" id="KW-0175">Coiled coil</keyword>
<accession>A0A5J4UHH8</accession>
<evidence type="ECO:0000256" key="6">
    <source>
        <dbReference type="ARBA" id="ARBA00023273"/>
    </source>
</evidence>
<dbReference type="InterPro" id="IPR019366">
    <property type="entry name" value="Clusterin-associated_protein-1"/>
</dbReference>
<gene>
    <name evidence="8" type="ORF">EZS28_035477</name>
</gene>
<sequence>MSIWEMRTFIETMKTLGYPKLISYASFRQPNFELVSEAAHWLLKRSDPTFSYPYEISTENDRVALINTICNHAWSKIHIRLNSRKLYAANDECVHELCKFAKILGDASRETPTTALSDSVIGSDIAPQDAKDARQLAQDITQEGARLSDNLDAEHDLKRSRIAALQVPMEPELAERVLAQKNIEAREEVENLKLRLKELETDKESLT</sequence>
<feature type="coiled-coil region" evidence="7">
    <location>
        <begin position="175"/>
        <end position="202"/>
    </location>
</feature>
<keyword evidence="5" id="KW-0969">Cilium</keyword>
<evidence type="ECO:0000313" key="9">
    <source>
        <dbReference type="Proteomes" id="UP000324800"/>
    </source>
</evidence>
<dbReference type="GO" id="GO:0005815">
    <property type="term" value="C:microtubule organizing center"/>
    <property type="evidence" value="ECO:0007669"/>
    <property type="project" value="TreeGrafter"/>
</dbReference>
<dbReference type="Proteomes" id="UP000324800">
    <property type="component" value="Unassembled WGS sequence"/>
</dbReference>
<dbReference type="PANTHER" id="PTHR21547">
    <property type="entry name" value="CLUSTERIN ASSOCIATED PROTEIN 1"/>
    <property type="match status" value="1"/>
</dbReference>
<comment type="similarity">
    <text evidence="2">Belongs to the CLUAP1 family.</text>
</comment>
<evidence type="ECO:0000313" key="8">
    <source>
        <dbReference type="EMBL" id="KAA6368995.1"/>
    </source>
</evidence>
<name>A0A5J4UHH8_9EUKA</name>
<dbReference type="Pfam" id="PF10234">
    <property type="entry name" value="Cluap1"/>
    <property type="match status" value="1"/>
</dbReference>